<feature type="transmembrane region" description="Helical" evidence="1">
    <location>
        <begin position="164"/>
        <end position="189"/>
    </location>
</feature>
<proteinExistence type="predicted"/>
<feature type="transmembrane region" description="Helical" evidence="1">
    <location>
        <begin position="87"/>
        <end position="103"/>
    </location>
</feature>
<feature type="transmembrane region" description="Helical" evidence="1">
    <location>
        <begin position="196"/>
        <end position="220"/>
    </location>
</feature>
<evidence type="ECO:0000313" key="3">
    <source>
        <dbReference type="Proteomes" id="UP000535838"/>
    </source>
</evidence>
<reference evidence="2 3" key="1">
    <citation type="submission" date="2020-08" db="EMBL/GenBank/DDBJ databases">
        <title>Cohnella phylogeny.</title>
        <authorList>
            <person name="Dunlap C."/>
        </authorList>
    </citation>
    <scope>NUCLEOTIDE SEQUENCE [LARGE SCALE GENOMIC DNA]</scope>
    <source>
        <strain evidence="2 3">DSM 25241</strain>
    </source>
</reference>
<gene>
    <name evidence="2" type="ORF">H7B67_23105</name>
</gene>
<evidence type="ECO:0000313" key="2">
    <source>
        <dbReference type="EMBL" id="MBB6637028.1"/>
    </source>
</evidence>
<keyword evidence="1" id="KW-1133">Transmembrane helix</keyword>
<dbReference type="Proteomes" id="UP000535838">
    <property type="component" value="Unassembled WGS sequence"/>
</dbReference>
<accession>A0A841T3U4</accession>
<feature type="transmembrane region" description="Helical" evidence="1">
    <location>
        <begin position="140"/>
        <end position="158"/>
    </location>
</feature>
<evidence type="ECO:0000256" key="1">
    <source>
        <dbReference type="SAM" id="Phobius"/>
    </source>
</evidence>
<feature type="transmembrane region" description="Helical" evidence="1">
    <location>
        <begin position="21"/>
        <end position="42"/>
    </location>
</feature>
<dbReference type="EMBL" id="JACJVQ010000019">
    <property type="protein sequence ID" value="MBB6637028.1"/>
    <property type="molecule type" value="Genomic_DNA"/>
</dbReference>
<keyword evidence="3" id="KW-1185">Reference proteome</keyword>
<name>A0A841T3U4_9BACL</name>
<keyword evidence="1" id="KW-0812">Transmembrane</keyword>
<organism evidence="2 3">
    <name type="scientific">Cohnella thailandensis</name>
    <dbReference type="NCBI Taxonomy" id="557557"/>
    <lineage>
        <taxon>Bacteria</taxon>
        <taxon>Bacillati</taxon>
        <taxon>Bacillota</taxon>
        <taxon>Bacilli</taxon>
        <taxon>Bacillales</taxon>
        <taxon>Paenibacillaceae</taxon>
        <taxon>Cohnella</taxon>
    </lineage>
</organism>
<comment type="caution">
    <text evidence="2">The sequence shown here is derived from an EMBL/GenBank/DDBJ whole genome shotgun (WGS) entry which is preliminary data.</text>
</comment>
<sequence>MNPPRYALASLNQYGVTSLHLRNPLIVAWWSAAFPGFGHFLLNQYLRGTFLTLSEVVFNTLSHLNEAMVYSFCGKFAQAKADLEPRWILGYILVFFIAIWDSYRSAIYQNKVCYVARLENAPLPVFRLYRSEVQYIQRKNPWVGVGFSFVFPGFGQLYSHRIGLGFYAITWWWIYITLSHLNESIIYLVNGRMKEAVLILHPHWLLFMPSVIGGSMYHAYVIAREHNLLYCLEQRQYLRNRYGTSSVRLFGDRGEAL</sequence>
<dbReference type="AlphaFoldDB" id="A0A841T3U4"/>
<keyword evidence="1" id="KW-0472">Membrane</keyword>
<protein>
    <submittedName>
        <fullName evidence="2">Uncharacterized protein</fullName>
    </submittedName>
</protein>
<dbReference type="RefSeq" id="WP_185122216.1">
    <property type="nucleotide sequence ID" value="NZ_JACJVQ010000019.1"/>
</dbReference>